<evidence type="ECO:0000259" key="9">
    <source>
        <dbReference type="PROSITE" id="PS50928"/>
    </source>
</evidence>
<dbReference type="Proteomes" id="UP000248021">
    <property type="component" value="Unassembled WGS sequence"/>
</dbReference>
<feature type="transmembrane region" description="Helical" evidence="8">
    <location>
        <begin position="70"/>
        <end position="91"/>
    </location>
</feature>
<reference evidence="10 11" key="1">
    <citation type="submission" date="2018-05" db="EMBL/GenBank/DDBJ databases">
        <title>Genomic Encyclopedia of Type Strains, Phase IV (KMG-IV): sequencing the most valuable type-strain genomes for metagenomic binning, comparative biology and taxonomic classification.</title>
        <authorList>
            <person name="Goeker M."/>
        </authorList>
    </citation>
    <scope>NUCLEOTIDE SEQUENCE [LARGE SCALE GENOMIC DNA]</scope>
    <source>
        <strain evidence="10 11">DSM 6462</strain>
    </source>
</reference>
<dbReference type="PANTHER" id="PTHR43357">
    <property type="entry name" value="INNER MEMBRANE ABC TRANSPORTER PERMEASE PROTEIN YDCV"/>
    <property type="match status" value="1"/>
</dbReference>
<dbReference type="AlphaFoldDB" id="A0A2V3U0Y6"/>
<dbReference type="PANTHER" id="PTHR43357:SF4">
    <property type="entry name" value="INNER MEMBRANE ABC TRANSPORTER PERMEASE PROTEIN YDCV"/>
    <property type="match status" value="1"/>
</dbReference>
<feature type="transmembrane region" description="Helical" evidence="8">
    <location>
        <begin position="12"/>
        <end position="33"/>
    </location>
</feature>
<dbReference type="Pfam" id="PF00528">
    <property type="entry name" value="BPD_transp_1"/>
    <property type="match status" value="1"/>
</dbReference>
<dbReference type="PROSITE" id="PS50928">
    <property type="entry name" value="ABC_TM1"/>
    <property type="match status" value="1"/>
</dbReference>
<evidence type="ECO:0000256" key="8">
    <source>
        <dbReference type="RuleBase" id="RU363032"/>
    </source>
</evidence>
<dbReference type="InterPro" id="IPR035906">
    <property type="entry name" value="MetI-like_sf"/>
</dbReference>
<feature type="transmembrane region" description="Helical" evidence="8">
    <location>
        <begin position="233"/>
        <end position="259"/>
    </location>
</feature>
<feature type="domain" description="ABC transmembrane type-1" evidence="9">
    <location>
        <begin position="64"/>
        <end position="253"/>
    </location>
</feature>
<comment type="caution">
    <text evidence="10">The sequence shown here is derived from an EMBL/GenBank/DDBJ whole genome shotgun (WGS) entry which is preliminary data.</text>
</comment>
<dbReference type="RefSeq" id="WP_110376902.1">
    <property type="nucleotide sequence ID" value="NZ_JAHBRY010000003.1"/>
</dbReference>
<keyword evidence="11" id="KW-1185">Reference proteome</keyword>
<evidence type="ECO:0000313" key="10">
    <source>
        <dbReference type="EMBL" id="PXW55315.1"/>
    </source>
</evidence>
<dbReference type="OrthoDB" id="9815533at2"/>
<evidence type="ECO:0000256" key="7">
    <source>
        <dbReference type="ARBA" id="ARBA00023136"/>
    </source>
</evidence>
<organism evidence="10 11">
    <name type="scientific">Chelatococcus asaccharovorans</name>
    <dbReference type="NCBI Taxonomy" id="28210"/>
    <lineage>
        <taxon>Bacteria</taxon>
        <taxon>Pseudomonadati</taxon>
        <taxon>Pseudomonadota</taxon>
        <taxon>Alphaproteobacteria</taxon>
        <taxon>Hyphomicrobiales</taxon>
        <taxon>Chelatococcaceae</taxon>
        <taxon>Chelatococcus</taxon>
    </lineage>
</organism>
<evidence type="ECO:0000256" key="6">
    <source>
        <dbReference type="ARBA" id="ARBA00022989"/>
    </source>
</evidence>
<dbReference type="GO" id="GO:0055085">
    <property type="term" value="P:transmembrane transport"/>
    <property type="evidence" value="ECO:0007669"/>
    <property type="project" value="InterPro"/>
</dbReference>
<comment type="similarity">
    <text evidence="8">Belongs to the binding-protein-dependent transport system permease family.</text>
</comment>
<evidence type="ECO:0000256" key="1">
    <source>
        <dbReference type="ARBA" id="ARBA00004429"/>
    </source>
</evidence>
<gene>
    <name evidence="10" type="ORF">C7450_110254</name>
</gene>
<evidence type="ECO:0000256" key="5">
    <source>
        <dbReference type="ARBA" id="ARBA00022692"/>
    </source>
</evidence>
<feature type="transmembrane region" description="Helical" evidence="8">
    <location>
        <begin position="130"/>
        <end position="148"/>
    </location>
</feature>
<keyword evidence="4" id="KW-0997">Cell inner membrane</keyword>
<feature type="transmembrane region" description="Helical" evidence="8">
    <location>
        <begin position="98"/>
        <end position="124"/>
    </location>
</feature>
<feature type="transmembrane region" description="Helical" evidence="8">
    <location>
        <begin position="188"/>
        <end position="213"/>
    </location>
</feature>
<keyword evidence="7 8" id="KW-0472">Membrane</keyword>
<dbReference type="EMBL" id="QJJK01000010">
    <property type="protein sequence ID" value="PXW55315.1"/>
    <property type="molecule type" value="Genomic_DNA"/>
</dbReference>
<accession>A0A2V3U0Y6</accession>
<keyword evidence="6 8" id="KW-1133">Transmembrane helix</keyword>
<evidence type="ECO:0000256" key="2">
    <source>
        <dbReference type="ARBA" id="ARBA00022448"/>
    </source>
</evidence>
<evidence type="ECO:0000313" key="11">
    <source>
        <dbReference type="Proteomes" id="UP000248021"/>
    </source>
</evidence>
<dbReference type="SUPFAM" id="SSF161098">
    <property type="entry name" value="MetI-like"/>
    <property type="match status" value="1"/>
</dbReference>
<comment type="subcellular location">
    <subcellularLocation>
        <location evidence="1">Cell inner membrane</location>
        <topology evidence="1">Multi-pass membrane protein</topology>
    </subcellularLocation>
    <subcellularLocation>
        <location evidence="8">Cell membrane</location>
        <topology evidence="8">Multi-pass membrane protein</topology>
    </subcellularLocation>
</comment>
<protein>
    <submittedName>
        <fullName evidence="10">Putative spermidine/putrescine transport system permease protein</fullName>
    </submittedName>
</protein>
<evidence type="ECO:0000256" key="3">
    <source>
        <dbReference type="ARBA" id="ARBA00022475"/>
    </source>
</evidence>
<dbReference type="Gene3D" id="1.10.3720.10">
    <property type="entry name" value="MetI-like"/>
    <property type="match status" value="1"/>
</dbReference>
<keyword evidence="2 8" id="KW-0813">Transport</keyword>
<dbReference type="GO" id="GO:0005886">
    <property type="term" value="C:plasma membrane"/>
    <property type="evidence" value="ECO:0007669"/>
    <property type="project" value="UniProtKB-SubCell"/>
</dbReference>
<keyword evidence="3" id="KW-1003">Cell membrane</keyword>
<dbReference type="CDD" id="cd06261">
    <property type="entry name" value="TM_PBP2"/>
    <property type="match status" value="1"/>
</dbReference>
<sequence>MTTGLLRTGGRIYAILFCIFMLAPMIVVLGASFTGEGYISFPPPSLSLRWYQEVYHNDTFMRALRYSLEIASITAAASGALGVAAAVVLVNRDIPGRGLLVTLATMPLTLPHIVLSIALLQLFGQFAVPTAPYALLAGHILITAPYVLRLTMSSLGGLDPRLQLASYTLGASYAQTLMRVVLPLGMRGITAGLLFAFLLSFDEVTISLFTALPGAQTLPAEIFNYASQGADPIIASASGIMIIISALGVVAIELSFGLLRMIAGEERPRRS</sequence>
<name>A0A2V3U0Y6_9HYPH</name>
<evidence type="ECO:0000256" key="4">
    <source>
        <dbReference type="ARBA" id="ARBA00022519"/>
    </source>
</evidence>
<keyword evidence="5 8" id="KW-0812">Transmembrane</keyword>
<dbReference type="InterPro" id="IPR000515">
    <property type="entry name" value="MetI-like"/>
</dbReference>
<proteinExistence type="inferred from homology"/>